<evidence type="ECO:0000313" key="3">
    <source>
        <dbReference type="Proteomes" id="UP000504607"/>
    </source>
</evidence>
<protein>
    <submittedName>
        <fullName evidence="4">Uncharacterized protein LOC105047927</fullName>
    </submittedName>
</protein>
<evidence type="ECO:0000256" key="2">
    <source>
        <dbReference type="SAM" id="Phobius"/>
    </source>
</evidence>
<dbReference type="Proteomes" id="UP000504607">
    <property type="component" value="Chromosome 7"/>
</dbReference>
<keyword evidence="2" id="KW-1133">Transmembrane helix</keyword>
<keyword evidence="2" id="KW-0472">Membrane</keyword>
<feature type="transmembrane region" description="Helical" evidence="2">
    <location>
        <begin position="71"/>
        <end position="91"/>
    </location>
</feature>
<keyword evidence="3" id="KW-1185">Reference proteome</keyword>
<dbReference type="AlphaFoldDB" id="A0A8N4EZZ1"/>
<feature type="transmembrane region" description="Helical" evidence="2">
    <location>
        <begin position="136"/>
        <end position="155"/>
    </location>
</feature>
<accession>A0A8N4EZZ1</accession>
<proteinExistence type="predicted"/>
<name>A0A8N4EZZ1_ELAGV</name>
<organism evidence="3 4">
    <name type="scientific">Elaeis guineensis var. tenera</name>
    <name type="common">Oil palm</name>
    <dbReference type="NCBI Taxonomy" id="51953"/>
    <lineage>
        <taxon>Eukaryota</taxon>
        <taxon>Viridiplantae</taxon>
        <taxon>Streptophyta</taxon>
        <taxon>Embryophyta</taxon>
        <taxon>Tracheophyta</taxon>
        <taxon>Spermatophyta</taxon>
        <taxon>Magnoliopsida</taxon>
        <taxon>Liliopsida</taxon>
        <taxon>Arecaceae</taxon>
        <taxon>Arecoideae</taxon>
        <taxon>Cocoseae</taxon>
        <taxon>Elaeidinae</taxon>
        <taxon>Elaeis</taxon>
    </lineage>
</organism>
<dbReference type="RefSeq" id="XP_029121267.1">
    <property type="nucleotide sequence ID" value="XM_029265434.1"/>
</dbReference>
<keyword evidence="2" id="KW-0812">Transmembrane</keyword>
<evidence type="ECO:0000256" key="1">
    <source>
        <dbReference type="SAM" id="MobiDB-lite"/>
    </source>
</evidence>
<reference evidence="4" key="1">
    <citation type="submission" date="2025-08" db="UniProtKB">
        <authorList>
            <consortium name="RefSeq"/>
        </authorList>
    </citation>
    <scope>IDENTIFICATION</scope>
</reference>
<sequence length="181" mass="19911">MQLLPFVSRALPLPLPLPPSNSFKSGLSPNTLAQRRNTSTSGGLPPGVPVSSLVPVSSFLSIGKSRTDYRLSFFFLDPSLCLVLMLQFNLLGFSLTPPSTKGKPALLWNRKLPSSHHWIPGNQMVHGLDRPGSLSDLTHCTVACILECFFWVVYARSRLNMPMTKHFHLEKCGGVAFHGKV</sequence>
<evidence type="ECO:0000313" key="4">
    <source>
        <dbReference type="RefSeq" id="XP_029121267.1"/>
    </source>
</evidence>
<gene>
    <name evidence="4" type="primary">LOC105047927</name>
</gene>
<feature type="compositionally biased region" description="Polar residues" evidence="1">
    <location>
        <begin position="22"/>
        <end position="40"/>
    </location>
</feature>
<feature type="region of interest" description="Disordered" evidence="1">
    <location>
        <begin position="22"/>
        <end position="46"/>
    </location>
</feature>